<dbReference type="GO" id="GO:0047661">
    <property type="term" value="F:amino-acid racemase activity"/>
    <property type="evidence" value="ECO:0007669"/>
    <property type="project" value="InterPro"/>
</dbReference>
<dbReference type="Gene3D" id="3.40.50.1860">
    <property type="match status" value="1"/>
</dbReference>
<organism evidence="1">
    <name type="scientific">human gut metagenome</name>
    <dbReference type="NCBI Taxonomy" id="408170"/>
    <lineage>
        <taxon>unclassified sequences</taxon>
        <taxon>metagenomes</taxon>
        <taxon>organismal metagenomes</taxon>
    </lineage>
</organism>
<dbReference type="PROSITE" id="PS00924">
    <property type="entry name" value="ASP_GLU_RACEMASE_2"/>
    <property type="match status" value="1"/>
</dbReference>
<dbReference type="Pfam" id="PF01177">
    <property type="entry name" value="Asp_Glu_race"/>
    <property type="match status" value="1"/>
</dbReference>
<dbReference type="InterPro" id="IPR015942">
    <property type="entry name" value="Asp/Glu/hydantoin_racemase"/>
</dbReference>
<dbReference type="InterPro" id="IPR033134">
    <property type="entry name" value="Asp/Glu_racemase_AS_2"/>
</dbReference>
<dbReference type="SUPFAM" id="SSF53681">
    <property type="entry name" value="Aspartate/glutamate racemase"/>
    <property type="match status" value="1"/>
</dbReference>
<dbReference type="AlphaFoldDB" id="W1YTT0"/>
<gene>
    <name evidence="1" type="ORF">Q604_UNBC00157G0001</name>
</gene>
<dbReference type="EMBL" id="AZMM01000157">
    <property type="protein sequence ID" value="ETJ45867.1"/>
    <property type="molecule type" value="Genomic_DNA"/>
</dbReference>
<sequence>IHVVIPNEDQVELVNDIIYNELCLGVISNESKQQYLDIIGDLVKSGVQGVILGCTEIGLLVKQDDTDIPLFDTTLIHAKNAALISIDGA</sequence>
<feature type="non-terminal residue" evidence="1">
    <location>
        <position position="1"/>
    </location>
</feature>
<comment type="caution">
    <text evidence="1">The sequence shown here is derived from an EMBL/GenBank/DDBJ whole genome shotgun (WGS) entry which is preliminary data.</text>
</comment>
<name>W1YTT0_9ZZZZ</name>
<evidence type="ECO:0000313" key="1">
    <source>
        <dbReference type="EMBL" id="ETJ45867.1"/>
    </source>
</evidence>
<protein>
    <submittedName>
        <fullName evidence="1">Aspartate racemase</fullName>
    </submittedName>
</protein>
<dbReference type="InterPro" id="IPR001920">
    <property type="entry name" value="Asp/Glu_race"/>
</dbReference>
<proteinExistence type="predicted"/>
<accession>W1YTT0</accession>
<reference evidence="1" key="1">
    <citation type="submission" date="2013-12" db="EMBL/GenBank/DDBJ databases">
        <title>A Varibaculum cambriense genome reconstructed from a premature infant gut community with otherwise low bacterial novelty that shifts toward anaerobic metabolism during the third week of life.</title>
        <authorList>
            <person name="Brown C.T."/>
            <person name="Sharon I."/>
            <person name="Thomas B.C."/>
            <person name="Castelle C.J."/>
            <person name="Morowitz M.J."/>
            <person name="Banfield J.F."/>
        </authorList>
    </citation>
    <scope>NUCLEOTIDE SEQUENCE</scope>
</reference>